<evidence type="ECO:0000256" key="1">
    <source>
        <dbReference type="SAM" id="Phobius"/>
    </source>
</evidence>
<keyword evidence="1" id="KW-1133">Transmembrane helix</keyword>
<keyword evidence="1" id="KW-0472">Membrane</keyword>
<feature type="transmembrane region" description="Helical" evidence="1">
    <location>
        <begin position="88"/>
        <end position="112"/>
    </location>
</feature>
<dbReference type="AlphaFoldDB" id="A0A8H9N1E5"/>
<keyword evidence="1" id="KW-0812">Transmembrane</keyword>
<feature type="transmembrane region" description="Helical" evidence="1">
    <location>
        <begin position="185"/>
        <end position="207"/>
    </location>
</feature>
<dbReference type="EMBL" id="DACRBY010000017">
    <property type="protein sequence ID" value="HAS8541020.1"/>
    <property type="molecule type" value="Genomic_DNA"/>
</dbReference>
<dbReference type="Proteomes" id="UP000863257">
    <property type="component" value="Unassembled WGS sequence"/>
</dbReference>
<proteinExistence type="predicted"/>
<name>A0A8H9N1E5_VIBVL</name>
<reference evidence="2" key="1">
    <citation type="journal article" date="2018" name="Genome Biol.">
        <title>SKESA: strategic k-mer extension for scrupulous assemblies.</title>
        <authorList>
            <person name="Souvorov A."/>
            <person name="Agarwala R."/>
            <person name="Lipman D.J."/>
        </authorList>
    </citation>
    <scope>NUCLEOTIDE SEQUENCE</scope>
    <source>
        <strain evidence="2">BCW_3452</strain>
    </source>
</reference>
<reference evidence="2" key="2">
    <citation type="submission" date="2019-01" db="EMBL/GenBank/DDBJ databases">
        <authorList>
            <consortium name="NCBI Pathogen Detection Project"/>
        </authorList>
    </citation>
    <scope>NUCLEOTIDE SEQUENCE</scope>
    <source>
        <strain evidence="2">BCW_3452</strain>
    </source>
</reference>
<accession>A0A8H9N1E5</accession>
<protein>
    <submittedName>
        <fullName evidence="2">Uncharacterized protein</fullName>
    </submittedName>
</protein>
<sequence length="220" mass="24764">MSIRKHIDKLALILLSTNQRYFGRVGEEHNKPISELVATAISTKTPIKDQLFRILVIGLVTGWVWFYYNWKLRPNYNANMAYMDVGDLFGITPGFAFGNAVILILFGVHALIDLTMRGKTLSDNPYASQAKVIYRIGIIALVINLSATFAGYGPFIGSGVIGLGITMGDLFAQSVTQLRSNNQYAMALWVVYFMGMAYLTNKLFYFVKFNWKSMIKKAFL</sequence>
<organism evidence="2">
    <name type="scientific">Vibrio vulnificus</name>
    <dbReference type="NCBI Taxonomy" id="672"/>
    <lineage>
        <taxon>Bacteria</taxon>
        <taxon>Pseudomonadati</taxon>
        <taxon>Pseudomonadota</taxon>
        <taxon>Gammaproteobacteria</taxon>
        <taxon>Vibrionales</taxon>
        <taxon>Vibrionaceae</taxon>
        <taxon>Vibrio</taxon>
    </lineage>
</organism>
<feature type="transmembrane region" description="Helical" evidence="1">
    <location>
        <begin position="132"/>
        <end position="165"/>
    </location>
</feature>
<feature type="transmembrane region" description="Helical" evidence="1">
    <location>
        <begin position="51"/>
        <end position="68"/>
    </location>
</feature>
<evidence type="ECO:0000313" key="2">
    <source>
        <dbReference type="EMBL" id="HAS8541020.1"/>
    </source>
</evidence>
<comment type="caution">
    <text evidence="2">The sequence shown here is derived from an EMBL/GenBank/DDBJ whole genome shotgun (WGS) entry which is preliminary data.</text>
</comment>
<gene>
    <name evidence="2" type="ORF">I7730_14670</name>
</gene>